<comment type="subcellular location">
    <subcellularLocation>
        <location evidence="1">Membrane</location>
        <topology evidence="1">Single-pass membrane protein</topology>
    </subcellularLocation>
</comment>
<keyword evidence="8" id="KW-1185">Reference proteome</keyword>
<dbReference type="InterPro" id="IPR012902">
    <property type="entry name" value="N_methyl_site"/>
</dbReference>
<protein>
    <submittedName>
        <fullName evidence="7">Type II secretion system GspH family protein</fullName>
    </submittedName>
</protein>
<keyword evidence="3 6" id="KW-0812">Transmembrane</keyword>
<evidence type="ECO:0000256" key="5">
    <source>
        <dbReference type="ARBA" id="ARBA00023136"/>
    </source>
</evidence>
<evidence type="ECO:0000256" key="1">
    <source>
        <dbReference type="ARBA" id="ARBA00004167"/>
    </source>
</evidence>
<dbReference type="PANTHER" id="PTHR30093">
    <property type="entry name" value="GENERAL SECRETION PATHWAY PROTEIN G"/>
    <property type="match status" value="1"/>
</dbReference>
<feature type="transmembrane region" description="Helical" evidence="6">
    <location>
        <begin position="20"/>
        <end position="43"/>
    </location>
</feature>
<dbReference type="EMBL" id="CP079216">
    <property type="protein sequence ID" value="QXT62679.1"/>
    <property type="molecule type" value="Genomic_DNA"/>
</dbReference>
<evidence type="ECO:0000256" key="3">
    <source>
        <dbReference type="ARBA" id="ARBA00022692"/>
    </source>
</evidence>
<evidence type="ECO:0000313" key="8">
    <source>
        <dbReference type="Proteomes" id="UP000824504"/>
    </source>
</evidence>
<dbReference type="Pfam" id="PF07963">
    <property type="entry name" value="N_methyl"/>
    <property type="match status" value="1"/>
</dbReference>
<keyword evidence="5 6" id="KW-0472">Membrane</keyword>
<organism evidence="7 8">
    <name type="scientific">Tessaracoccus palaemonis</name>
    <dbReference type="NCBI Taxonomy" id="2829499"/>
    <lineage>
        <taxon>Bacteria</taxon>
        <taxon>Bacillati</taxon>
        <taxon>Actinomycetota</taxon>
        <taxon>Actinomycetes</taxon>
        <taxon>Propionibacteriales</taxon>
        <taxon>Propionibacteriaceae</taxon>
        <taxon>Tessaracoccus</taxon>
    </lineage>
</organism>
<name>A0ABX8SI69_9ACTN</name>
<dbReference type="PANTHER" id="PTHR30093:SF44">
    <property type="entry name" value="TYPE II SECRETION SYSTEM CORE PROTEIN G"/>
    <property type="match status" value="1"/>
</dbReference>
<dbReference type="NCBIfam" id="TIGR02532">
    <property type="entry name" value="IV_pilin_GFxxxE"/>
    <property type="match status" value="1"/>
</dbReference>
<sequence>MLNFVSNALAKKEEGEKGFTLIELLVVVIIIGILAAVAIPIFLNMREGAWKSSVESDVKNAVLSIETATSGNNGTVNGLADFEDDETAPLLNADGDELAEVVVSPDNTLEITFDDDTQTYEVVGTNDNVDEVYTYTSESGAGSWGDAPTTP</sequence>
<dbReference type="Proteomes" id="UP000824504">
    <property type="component" value="Chromosome"/>
</dbReference>
<proteinExistence type="predicted"/>
<keyword evidence="2" id="KW-0488">Methylation</keyword>
<evidence type="ECO:0000313" key="7">
    <source>
        <dbReference type="EMBL" id="QXT62679.1"/>
    </source>
</evidence>
<accession>A0ABX8SI69</accession>
<evidence type="ECO:0000256" key="2">
    <source>
        <dbReference type="ARBA" id="ARBA00022481"/>
    </source>
</evidence>
<evidence type="ECO:0000256" key="4">
    <source>
        <dbReference type="ARBA" id="ARBA00022989"/>
    </source>
</evidence>
<keyword evidence="4 6" id="KW-1133">Transmembrane helix</keyword>
<dbReference type="RefSeq" id="WP_219081797.1">
    <property type="nucleotide sequence ID" value="NZ_CP079216.1"/>
</dbReference>
<reference evidence="7 8" key="1">
    <citation type="submission" date="2021-07" db="EMBL/GenBank/DDBJ databases">
        <title>complete genome sequencing of Tessaracoccus sp.J1M15.</title>
        <authorList>
            <person name="Bae J.-W."/>
            <person name="Kim D.-y."/>
        </authorList>
    </citation>
    <scope>NUCLEOTIDE SEQUENCE [LARGE SCALE GENOMIC DNA]</scope>
    <source>
        <strain evidence="7 8">J1M15</strain>
    </source>
</reference>
<evidence type="ECO:0000256" key="6">
    <source>
        <dbReference type="SAM" id="Phobius"/>
    </source>
</evidence>
<dbReference type="PROSITE" id="PS00409">
    <property type="entry name" value="PROKAR_NTER_METHYL"/>
    <property type="match status" value="1"/>
</dbReference>
<gene>
    <name evidence="7" type="ORF">KDB89_13230</name>
</gene>